<protein>
    <submittedName>
        <fullName evidence="7">DUF5110 domain-containing protein</fullName>
    </submittedName>
</protein>
<dbReference type="SUPFAM" id="SSF51011">
    <property type="entry name" value="Glycosyl hydrolase domain"/>
    <property type="match status" value="1"/>
</dbReference>
<accession>A0A921MPY5</accession>
<keyword evidence="2" id="KW-0326">Glycosidase</keyword>
<dbReference type="AlphaFoldDB" id="A0A921MPY5"/>
<feature type="domain" description="Glycoside hydrolase family 31 TIM barrel" evidence="4">
    <location>
        <begin position="224"/>
        <end position="541"/>
    </location>
</feature>
<dbReference type="InterPro" id="IPR048395">
    <property type="entry name" value="Glyco_hydro_31_C"/>
</dbReference>
<evidence type="ECO:0000313" key="8">
    <source>
        <dbReference type="Proteomes" id="UP000757103"/>
    </source>
</evidence>
<feature type="signal peptide" evidence="3">
    <location>
        <begin position="1"/>
        <end position="18"/>
    </location>
</feature>
<name>A0A921MPY5_9BACT</name>
<keyword evidence="2" id="KW-0378">Hydrolase</keyword>
<gene>
    <name evidence="7" type="ORF">K8U91_02870</name>
</gene>
<dbReference type="Gene3D" id="2.60.40.1760">
    <property type="entry name" value="glycosyl hydrolase (family 31)"/>
    <property type="match status" value="1"/>
</dbReference>
<evidence type="ECO:0000256" key="1">
    <source>
        <dbReference type="ARBA" id="ARBA00007806"/>
    </source>
</evidence>
<sequence length="863" mass="101875">MKKRFLFFSLFSCLLLFAARGEMRDGRADARAIVEEGEVRFTVLTPRVIRMEWDSLRQFTDDRSFVVVNRHLPVPDFEKKIKGGKLIIRTDELELTYRLNSGKFSAENLSIKYKNKNNPFTWNPGVKQQRNLKGTARTLDRMDGTTFIKRNEPRHELQLEDGILSRDGWTLIDDSKSLLFDNSDFPWVEERDKNRSVQDWYFMAYGTDYKTALKDFTLFAGKMPLPPRFVFGYWWSRYWAYSDNEMRDVVSRFEQYNIPLDVLVVDMDWHETDSLFSKPDAWDQRKHWTGYTWEKRLFSDPDQFFDWTKSKHLKTTLNLHPASGIAPFECQYDDFAKQMNFDTSTRENIPWQGANKKFMQTLFDVVLHPIEKQGVDFWWLDWQQWVFDKDIPTLNNTWWLNYTFFEDMKRNTDKRPLIYHRWGGLGNHRYQIGFSGDAYITWNTLEYQPYFTNTASNVLYGYWSHDIGGHKFIEDDNVYEFEPEMYVRWVQYGALSPILRTHSNKDPSLVKEIWRYRDEYYDALYNAVRLRYQLVPYIYTMAREAYETGVSLCRPMYYDYPEEELAYTYSRQYMFGDQILVAPIGAPMKEGVSEVKVWLPAGSDWYEWHTGTMLKGGQELVRRFTLEEYPIYIKAGAVIPMYGEEVNTLDENPNRLIFGIFPGREGAFTVYEDAGNDQQYDTQYATTQVVSQTENRMQRITIAPRAGQYEGMTDSKDYLVRLYGAEMPRAVRINGETVDYTALPDSNRWSYSGKDFVVSIPVPNADCRNSYEIEVEYDKTDSIDVNDGMIKQMKELHEAIAARKFKYAGNYVVPEVTGFCSETNLKVSYDPAGFYRYIRYFKDNFQQAMEITLKDDLVSPFAK</sequence>
<dbReference type="SUPFAM" id="SSF51445">
    <property type="entry name" value="(Trans)glycosidases"/>
    <property type="match status" value="1"/>
</dbReference>
<reference evidence="7" key="2">
    <citation type="submission" date="2021-09" db="EMBL/GenBank/DDBJ databases">
        <authorList>
            <person name="Gilroy R."/>
        </authorList>
    </citation>
    <scope>NUCLEOTIDE SEQUENCE</scope>
    <source>
        <strain evidence="7">CHK121-7720</strain>
    </source>
</reference>
<comment type="caution">
    <text evidence="7">The sequence shown here is derived from an EMBL/GenBank/DDBJ whole genome shotgun (WGS) entry which is preliminary data.</text>
</comment>
<evidence type="ECO:0000313" key="7">
    <source>
        <dbReference type="EMBL" id="HJG88407.1"/>
    </source>
</evidence>
<dbReference type="GO" id="GO:0004553">
    <property type="term" value="F:hydrolase activity, hydrolyzing O-glycosyl compounds"/>
    <property type="evidence" value="ECO:0007669"/>
    <property type="project" value="InterPro"/>
</dbReference>
<proteinExistence type="inferred from homology"/>
<organism evidence="7 8">
    <name type="scientific">Barnesiella viscericola</name>
    <dbReference type="NCBI Taxonomy" id="397865"/>
    <lineage>
        <taxon>Bacteria</taxon>
        <taxon>Pseudomonadati</taxon>
        <taxon>Bacteroidota</taxon>
        <taxon>Bacteroidia</taxon>
        <taxon>Bacteroidales</taxon>
        <taxon>Barnesiellaceae</taxon>
        <taxon>Barnesiella</taxon>
    </lineage>
</organism>
<feature type="domain" description="DUF5110" evidence="5">
    <location>
        <begin position="656"/>
        <end position="724"/>
    </location>
</feature>
<dbReference type="InterPro" id="IPR033403">
    <property type="entry name" value="DUF5110"/>
</dbReference>
<dbReference type="InterPro" id="IPR051816">
    <property type="entry name" value="Glycosyl_Hydrolase_31"/>
</dbReference>
<dbReference type="PANTHER" id="PTHR43863:SF2">
    <property type="entry name" value="MALTASE-GLUCOAMYLASE"/>
    <property type="match status" value="1"/>
</dbReference>
<dbReference type="Gene3D" id="3.20.20.80">
    <property type="entry name" value="Glycosidases"/>
    <property type="match status" value="1"/>
</dbReference>
<dbReference type="InterPro" id="IPR017853">
    <property type="entry name" value="GH"/>
</dbReference>
<dbReference type="InterPro" id="IPR013780">
    <property type="entry name" value="Glyco_hydro_b"/>
</dbReference>
<dbReference type="Proteomes" id="UP000757103">
    <property type="component" value="Unassembled WGS sequence"/>
</dbReference>
<dbReference type="Pfam" id="PF21365">
    <property type="entry name" value="Glyco_hydro_31_3rd"/>
    <property type="match status" value="1"/>
</dbReference>
<dbReference type="Pfam" id="PF17137">
    <property type="entry name" value="DUF5110"/>
    <property type="match status" value="1"/>
</dbReference>
<evidence type="ECO:0000259" key="4">
    <source>
        <dbReference type="Pfam" id="PF01055"/>
    </source>
</evidence>
<dbReference type="CDD" id="cd06595">
    <property type="entry name" value="GH31_u1"/>
    <property type="match status" value="1"/>
</dbReference>
<keyword evidence="3" id="KW-0732">Signal</keyword>
<dbReference type="Gene3D" id="2.60.40.1180">
    <property type="entry name" value="Golgi alpha-mannosidase II"/>
    <property type="match status" value="2"/>
</dbReference>
<dbReference type="PANTHER" id="PTHR43863">
    <property type="entry name" value="HYDROLASE, PUTATIVE (AFU_ORTHOLOGUE AFUA_1G03140)-RELATED"/>
    <property type="match status" value="1"/>
</dbReference>
<feature type="domain" description="Glycosyl hydrolase family 31 C-terminal" evidence="6">
    <location>
        <begin position="549"/>
        <end position="639"/>
    </location>
</feature>
<evidence type="ECO:0000256" key="3">
    <source>
        <dbReference type="SAM" id="SignalP"/>
    </source>
</evidence>
<dbReference type="GO" id="GO:0005975">
    <property type="term" value="P:carbohydrate metabolic process"/>
    <property type="evidence" value="ECO:0007669"/>
    <property type="project" value="InterPro"/>
</dbReference>
<evidence type="ECO:0000259" key="5">
    <source>
        <dbReference type="Pfam" id="PF17137"/>
    </source>
</evidence>
<dbReference type="EMBL" id="DYUD01000011">
    <property type="protein sequence ID" value="HJG88407.1"/>
    <property type="molecule type" value="Genomic_DNA"/>
</dbReference>
<dbReference type="Pfam" id="PF01055">
    <property type="entry name" value="Glyco_hydro_31_2nd"/>
    <property type="match status" value="1"/>
</dbReference>
<comment type="similarity">
    <text evidence="1 2">Belongs to the glycosyl hydrolase 31 family.</text>
</comment>
<evidence type="ECO:0000256" key="2">
    <source>
        <dbReference type="RuleBase" id="RU361185"/>
    </source>
</evidence>
<dbReference type="RefSeq" id="WP_273305452.1">
    <property type="nucleotide sequence ID" value="NZ_DYUD01000011.1"/>
</dbReference>
<dbReference type="InterPro" id="IPR000322">
    <property type="entry name" value="Glyco_hydro_31_TIM"/>
</dbReference>
<feature type="chain" id="PRO_5036758532" evidence="3">
    <location>
        <begin position="19"/>
        <end position="863"/>
    </location>
</feature>
<evidence type="ECO:0000259" key="6">
    <source>
        <dbReference type="Pfam" id="PF21365"/>
    </source>
</evidence>
<reference evidence="7" key="1">
    <citation type="journal article" date="2021" name="PeerJ">
        <title>Extensive microbial diversity within the chicken gut microbiome revealed by metagenomics and culture.</title>
        <authorList>
            <person name="Gilroy R."/>
            <person name="Ravi A."/>
            <person name="Getino M."/>
            <person name="Pursley I."/>
            <person name="Horton D.L."/>
            <person name="Alikhan N.F."/>
            <person name="Baker D."/>
            <person name="Gharbi K."/>
            <person name="Hall N."/>
            <person name="Watson M."/>
            <person name="Adriaenssens E.M."/>
            <person name="Foster-Nyarko E."/>
            <person name="Jarju S."/>
            <person name="Secka A."/>
            <person name="Antonio M."/>
            <person name="Oren A."/>
            <person name="Chaudhuri R.R."/>
            <person name="La Ragione R."/>
            <person name="Hildebrand F."/>
            <person name="Pallen M.J."/>
        </authorList>
    </citation>
    <scope>NUCLEOTIDE SEQUENCE</scope>
    <source>
        <strain evidence="7">CHK121-7720</strain>
    </source>
</reference>